<keyword evidence="9" id="KW-0445">Lipid transport</keyword>
<dbReference type="PROSITE" id="PS50893">
    <property type="entry name" value="ABC_TRANSPORTER_2"/>
    <property type="match status" value="1"/>
</dbReference>
<evidence type="ECO:0000256" key="8">
    <source>
        <dbReference type="ARBA" id="ARBA00022989"/>
    </source>
</evidence>
<evidence type="ECO:0000256" key="3">
    <source>
        <dbReference type="ARBA" id="ARBA00022475"/>
    </source>
</evidence>
<feature type="domain" description="ABC transporter" evidence="12">
    <location>
        <begin position="350"/>
        <end position="586"/>
    </location>
</feature>
<dbReference type="AlphaFoldDB" id="A0A3B1A225"/>
<accession>A0A3B1A225</accession>
<evidence type="ECO:0000256" key="7">
    <source>
        <dbReference type="ARBA" id="ARBA00022967"/>
    </source>
</evidence>
<organism evidence="14">
    <name type="scientific">hydrothermal vent metagenome</name>
    <dbReference type="NCBI Taxonomy" id="652676"/>
    <lineage>
        <taxon>unclassified sequences</taxon>
        <taxon>metagenomes</taxon>
        <taxon>ecological metagenomes</taxon>
    </lineage>
</organism>
<keyword evidence="5" id="KW-0547">Nucleotide-binding</keyword>
<dbReference type="GO" id="GO:0034040">
    <property type="term" value="F:ATPase-coupled lipid transmembrane transporter activity"/>
    <property type="evidence" value="ECO:0007669"/>
    <property type="project" value="InterPro"/>
</dbReference>
<reference evidence="14" key="1">
    <citation type="submission" date="2018-06" db="EMBL/GenBank/DDBJ databases">
        <authorList>
            <person name="Zhirakovskaya E."/>
        </authorList>
    </citation>
    <scope>NUCLEOTIDE SEQUENCE</scope>
</reference>
<dbReference type="Gene3D" id="3.40.50.300">
    <property type="entry name" value="P-loop containing nucleotide triphosphate hydrolases"/>
    <property type="match status" value="1"/>
</dbReference>
<dbReference type="GO" id="GO:0005886">
    <property type="term" value="C:plasma membrane"/>
    <property type="evidence" value="ECO:0007669"/>
    <property type="project" value="UniProtKB-SubCell"/>
</dbReference>
<dbReference type="PROSITE" id="PS00211">
    <property type="entry name" value="ABC_TRANSPORTER_1"/>
    <property type="match status" value="1"/>
</dbReference>
<dbReference type="InterPro" id="IPR039421">
    <property type="entry name" value="Type_1_exporter"/>
</dbReference>
<keyword evidence="10 11" id="KW-0472">Membrane</keyword>
<feature type="transmembrane region" description="Helical" evidence="11">
    <location>
        <begin position="31"/>
        <end position="52"/>
    </location>
</feature>
<evidence type="ECO:0000256" key="4">
    <source>
        <dbReference type="ARBA" id="ARBA00022692"/>
    </source>
</evidence>
<feature type="domain" description="ABC transmembrane type-1" evidence="13">
    <location>
        <begin position="37"/>
        <end position="318"/>
    </location>
</feature>
<keyword evidence="4 11" id="KW-0812">Transmembrane</keyword>
<proteinExistence type="predicted"/>
<gene>
    <name evidence="14" type="ORF">MNBD_GAMMA16-780</name>
</gene>
<name>A0A3B1A225_9ZZZZ</name>
<feature type="transmembrane region" description="Helical" evidence="11">
    <location>
        <begin position="175"/>
        <end position="193"/>
    </location>
</feature>
<dbReference type="SMART" id="SM00382">
    <property type="entry name" value="AAA"/>
    <property type="match status" value="1"/>
</dbReference>
<dbReference type="CDD" id="cd18552">
    <property type="entry name" value="ABC_6TM_MsbA_like"/>
    <property type="match status" value="1"/>
</dbReference>
<feature type="transmembrane region" description="Helical" evidence="11">
    <location>
        <begin position="72"/>
        <end position="100"/>
    </location>
</feature>
<evidence type="ECO:0000259" key="12">
    <source>
        <dbReference type="PROSITE" id="PS50893"/>
    </source>
</evidence>
<keyword evidence="2" id="KW-0813">Transport</keyword>
<protein>
    <submittedName>
        <fullName evidence="14">Lipid A export permease/ATP-binding protein MsbA</fullName>
    </submittedName>
</protein>
<dbReference type="SUPFAM" id="SSF90123">
    <property type="entry name" value="ABC transporter transmembrane region"/>
    <property type="match status" value="1"/>
</dbReference>
<dbReference type="NCBIfam" id="TIGR02203">
    <property type="entry name" value="MsbA_lipidA"/>
    <property type="match status" value="1"/>
</dbReference>
<evidence type="ECO:0000256" key="9">
    <source>
        <dbReference type="ARBA" id="ARBA00023055"/>
    </source>
</evidence>
<keyword evidence="6 14" id="KW-0067">ATP-binding</keyword>
<feature type="transmembrane region" description="Helical" evidence="11">
    <location>
        <begin position="285"/>
        <end position="304"/>
    </location>
</feature>
<keyword evidence="7" id="KW-1278">Translocase</keyword>
<keyword evidence="3" id="KW-1003">Cell membrane</keyword>
<evidence type="ECO:0000313" key="14">
    <source>
        <dbReference type="EMBL" id="VAW86916.1"/>
    </source>
</evidence>
<evidence type="ECO:0000256" key="10">
    <source>
        <dbReference type="ARBA" id="ARBA00023136"/>
    </source>
</evidence>
<dbReference type="InterPro" id="IPR011917">
    <property type="entry name" value="ABC_transpr_lipidA"/>
</dbReference>
<feature type="transmembrane region" description="Helical" evidence="11">
    <location>
        <begin position="258"/>
        <end position="279"/>
    </location>
</feature>
<dbReference type="InterPro" id="IPR017871">
    <property type="entry name" value="ABC_transporter-like_CS"/>
</dbReference>
<dbReference type="Pfam" id="PF00005">
    <property type="entry name" value="ABC_tran"/>
    <property type="match status" value="1"/>
</dbReference>
<dbReference type="PANTHER" id="PTHR43394">
    <property type="entry name" value="ATP-DEPENDENT PERMEASE MDL1, MITOCHONDRIAL"/>
    <property type="match status" value="1"/>
</dbReference>
<feature type="transmembrane region" description="Helical" evidence="11">
    <location>
        <begin position="150"/>
        <end position="169"/>
    </location>
</feature>
<dbReference type="InterPro" id="IPR003439">
    <property type="entry name" value="ABC_transporter-like_ATP-bd"/>
</dbReference>
<dbReference type="InterPro" id="IPR027417">
    <property type="entry name" value="P-loop_NTPase"/>
</dbReference>
<sequence>MSKKTEIETEASTFKQSKVLYLRLLTYVKPYWKVFTVSIIAMVVLAATQPAIPALMGPLLDGSFVDKDPEMITLIPILLILLAAVQGASTYVSTVAIAWVSNKVVLDIRNEMFLRLLSLPSHYYDNQASGNLVSKITYDVNQVTAAATDVLVVLVRDTLAVIGLLAWMIWLNWQLTMTTLVILPLVAFVVWVISKRLRNLSRAQQNAMGDMTHTLEETISANKVVKIFHGEQYESQRFASTANWLRRYQMKFISTSSANAPVVQLITASALAFIIYVASMQSLDGQLTVGEFISFITAMAMLFSPIKRLASLNKHIQRGLAAAESVFALIDQPAEKDDGKKNIGNVQGKIHFDNVSLDYGVTEKLALKQLTLTVNPGETIALVGASGSGKTTLVNLLPRFYQPTAGRILLDDIDIQDLPLATLRKHIALVSQEVVLFNGTVAENIAYGGMSDASEADITAAAEAAHAMEFINAMPQGLQTMIGEKGVRLSGGQRQRLAIARALLKNAKILIMDEATSALDAQTEQHVKAAVETLRQGRTSIVIAHRLSTIENADRIIVMQAGQIIETGTHTELLASSGKYADLYHGQFSEPS</sequence>
<dbReference type="FunFam" id="3.40.50.300:FF:000221">
    <property type="entry name" value="Multidrug ABC transporter ATP-binding protein"/>
    <property type="match status" value="1"/>
</dbReference>
<dbReference type="PANTHER" id="PTHR43394:SF1">
    <property type="entry name" value="ATP-BINDING CASSETTE SUB-FAMILY B MEMBER 10, MITOCHONDRIAL"/>
    <property type="match status" value="1"/>
</dbReference>
<dbReference type="SUPFAM" id="SSF52540">
    <property type="entry name" value="P-loop containing nucleoside triphosphate hydrolases"/>
    <property type="match status" value="1"/>
</dbReference>
<dbReference type="GO" id="GO:0005524">
    <property type="term" value="F:ATP binding"/>
    <property type="evidence" value="ECO:0007669"/>
    <property type="project" value="UniProtKB-KW"/>
</dbReference>
<evidence type="ECO:0000256" key="6">
    <source>
        <dbReference type="ARBA" id="ARBA00022840"/>
    </source>
</evidence>
<dbReference type="GO" id="GO:0015421">
    <property type="term" value="F:ABC-type oligopeptide transporter activity"/>
    <property type="evidence" value="ECO:0007669"/>
    <property type="project" value="TreeGrafter"/>
</dbReference>
<dbReference type="GO" id="GO:0016887">
    <property type="term" value="F:ATP hydrolysis activity"/>
    <property type="evidence" value="ECO:0007669"/>
    <property type="project" value="InterPro"/>
</dbReference>
<comment type="subcellular location">
    <subcellularLocation>
        <location evidence="1">Cell membrane</location>
        <topology evidence="1">Multi-pass membrane protein</topology>
    </subcellularLocation>
</comment>
<dbReference type="InterPro" id="IPR003593">
    <property type="entry name" value="AAA+_ATPase"/>
</dbReference>
<evidence type="ECO:0000256" key="1">
    <source>
        <dbReference type="ARBA" id="ARBA00004651"/>
    </source>
</evidence>
<dbReference type="Pfam" id="PF00664">
    <property type="entry name" value="ABC_membrane"/>
    <property type="match status" value="1"/>
</dbReference>
<evidence type="ECO:0000256" key="11">
    <source>
        <dbReference type="SAM" id="Phobius"/>
    </source>
</evidence>
<evidence type="ECO:0000256" key="5">
    <source>
        <dbReference type="ARBA" id="ARBA00022741"/>
    </source>
</evidence>
<dbReference type="PROSITE" id="PS50929">
    <property type="entry name" value="ABC_TM1F"/>
    <property type="match status" value="1"/>
</dbReference>
<dbReference type="EMBL" id="UOFO01000106">
    <property type="protein sequence ID" value="VAW86916.1"/>
    <property type="molecule type" value="Genomic_DNA"/>
</dbReference>
<keyword evidence="8 11" id="KW-1133">Transmembrane helix</keyword>
<evidence type="ECO:0000256" key="2">
    <source>
        <dbReference type="ARBA" id="ARBA00022448"/>
    </source>
</evidence>
<dbReference type="Gene3D" id="1.20.1560.10">
    <property type="entry name" value="ABC transporter type 1, transmembrane domain"/>
    <property type="match status" value="1"/>
</dbReference>
<dbReference type="InterPro" id="IPR036640">
    <property type="entry name" value="ABC1_TM_sf"/>
</dbReference>
<dbReference type="InterPro" id="IPR011527">
    <property type="entry name" value="ABC1_TM_dom"/>
</dbReference>
<evidence type="ECO:0000259" key="13">
    <source>
        <dbReference type="PROSITE" id="PS50929"/>
    </source>
</evidence>